<evidence type="ECO:0000256" key="2">
    <source>
        <dbReference type="ARBA" id="ARBA00022801"/>
    </source>
</evidence>
<dbReference type="Pfam" id="PF08244">
    <property type="entry name" value="Glyco_hydro_32C"/>
    <property type="match status" value="1"/>
</dbReference>
<dbReference type="GO" id="GO:0033912">
    <property type="term" value="F:2,6-beta-fructan 6-levanbiohydrolase activity"/>
    <property type="evidence" value="ECO:0007669"/>
    <property type="project" value="UniProtKB-EC"/>
</dbReference>
<dbReference type="GO" id="GO:0005987">
    <property type="term" value="P:sucrose catabolic process"/>
    <property type="evidence" value="ECO:0007669"/>
    <property type="project" value="TreeGrafter"/>
</dbReference>
<dbReference type="InterPro" id="IPR006311">
    <property type="entry name" value="TAT_signal"/>
</dbReference>
<evidence type="ECO:0000313" key="9">
    <source>
        <dbReference type="EMBL" id="MBB5832531.1"/>
    </source>
</evidence>
<dbReference type="Pfam" id="PF00251">
    <property type="entry name" value="Glyco_hydro_32N"/>
    <property type="match status" value="1"/>
</dbReference>
<dbReference type="Proteomes" id="UP000588158">
    <property type="component" value="Unassembled WGS sequence"/>
</dbReference>
<dbReference type="AlphaFoldDB" id="A0A841AG01"/>
<reference evidence="9 10" key="1">
    <citation type="submission" date="2020-08" db="EMBL/GenBank/DDBJ databases">
        <title>Sequencing the genomes of 1000 actinobacteria strains.</title>
        <authorList>
            <person name="Klenk H.-P."/>
        </authorList>
    </citation>
    <scope>NUCLEOTIDE SEQUENCE [LARGE SCALE GENOMIC DNA]</scope>
    <source>
        <strain evidence="9 10">DSM 28796</strain>
    </source>
</reference>
<dbReference type="RefSeq" id="WP_184325843.1">
    <property type="nucleotide sequence ID" value="NZ_JACHLZ010000001.1"/>
</dbReference>
<evidence type="ECO:0000256" key="1">
    <source>
        <dbReference type="ARBA" id="ARBA00009902"/>
    </source>
</evidence>
<comment type="similarity">
    <text evidence="1 4">Belongs to the glycosyl hydrolase 32 family.</text>
</comment>
<organism evidence="9 10">
    <name type="scientific">Brachybacterium aquaticum</name>
    <dbReference type="NCBI Taxonomy" id="1432564"/>
    <lineage>
        <taxon>Bacteria</taxon>
        <taxon>Bacillati</taxon>
        <taxon>Actinomycetota</taxon>
        <taxon>Actinomycetes</taxon>
        <taxon>Micrococcales</taxon>
        <taxon>Dermabacteraceae</taxon>
        <taxon>Brachybacterium</taxon>
    </lineage>
</organism>
<dbReference type="Gene3D" id="2.60.120.560">
    <property type="entry name" value="Exo-inulinase, domain 1"/>
    <property type="match status" value="1"/>
</dbReference>
<evidence type="ECO:0000256" key="6">
    <source>
        <dbReference type="SAM" id="SignalP"/>
    </source>
</evidence>
<dbReference type="InterPro" id="IPR013320">
    <property type="entry name" value="ConA-like_dom_sf"/>
</dbReference>
<protein>
    <submittedName>
        <fullName evidence="9">Levanbiose-producing levanase</fullName>
        <ecNumber evidence="9">3.2.1.64</ecNumber>
    </submittedName>
</protein>
<comment type="caution">
    <text evidence="9">The sequence shown here is derived from an EMBL/GenBank/DDBJ whole genome shotgun (WGS) entry which is preliminary data.</text>
</comment>
<keyword evidence="2 4" id="KW-0378">Hydrolase</keyword>
<dbReference type="GO" id="GO:0004575">
    <property type="term" value="F:sucrose alpha-glucosidase activity"/>
    <property type="evidence" value="ECO:0007669"/>
    <property type="project" value="TreeGrafter"/>
</dbReference>
<dbReference type="PANTHER" id="PTHR42800">
    <property type="entry name" value="EXOINULINASE INUD (AFU_ORTHOLOGUE AFUA_5G00480)"/>
    <property type="match status" value="1"/>
</dbReference>
<feature type="domain" description="Glycosyl hydrolase family 32 N-terminal" evidence="7">
    <location>
        <begin position="66"/>
        <end position="379"/>
    </location>
</feature>
<dbReference type="EMBL" id="JACHLZ010000001">
    <property type="protein sequence ID" value="MBB5832531.1"/>
    <property type="molecule type" value="Genomic_DNA"/>
</dbReference>
<dbReference type="PROSITE" id="PS51257">
    <property type="entry name" value="PROKAR_LIPOPROTEIN"/>
    <property type="match status" value="1"/>
</dbReference>
<dbReference type="EC" id="3.2.1.64" evidence="9"/>
<dbReference type="PROSITE" id="PS51318">
    <property type="entry name" value="TAT"/>
    <property type="match status" value="1"/>
</dbReference>
<evidence type="ECO:0000256" key="3">
    <source>
        <dbReference type="ARBA" id="ARBA00023295"/>
    </source>
</evidence>
<dbReference type="CDD" id="cd18622">
    <property type="entry name" value="GH32_Inu-like"/>
    <property type="match status" value="1"/>
</dbReference>
<accession>A0A841AG01</accession>
<dbReference type="GO" id="GO:0005737">
    <property type="term" value="C:cytoplasm"/>
    <property type="evidence" value="ECO:0007669"/>
    <property type="project" value="TreeGrafter"/>
</dbReference>
<sequence>MTRPTRRSLLQRTAAGVAFGPLALAASSCTRDEDAPEPSADDGGPSDDAPDGAADEEAASLRPRFHLTAPSGWIGDPQRPVRSGDTLHLYGLHHAEDTVPGPTSWTHWTSTDLVAFTHQGTALTGADGVDVWSGSAVVDEEDTAGLGAGTLIALTTRPTDGRAELQEQYLASSSDGATFALEAEPVLENPDGRDARTEEELAQASWFRDPKLQRDAERGQWVCALGRDHRVSFWTSPDLRSWESRSDFAYRDQDPDGPDLGGVECPDLFPLTADDGTAHWVLGASLDGSGAGEPTNYAYWVGDWDGERFTPTEPAPRWLDRGHDWYAAVTWPSVEDPEHVRHAIGWMNNWAYAREASATAASDGYDGQYSVVREVRLVRDADDALTLVSAPVPALAATATAAPDLADQEVAAGASGESASDGSGIEGSGAEHSGADAEPEGLVELGALGRAFGLEMDVSWDDGAEAAVTVVGSANGSRGTRITLGGGQLRVDRSGSAIAQDGDAEPFAGRTAAVAPIAPDARSAHLQVLVDTQSVEVFLDDGRTVASMTVHPSPGEEHVRLHAAGGTARFTGLRLREH</sequence>
<feature type="compositionally biased region" description="Acidic residues" evidence="5">
    <location>
        <begin position="34"/>
        <end position="57"/>
    </location>
</feature>
<dbReference type="InterPro" id="IPR013148">
    <property type="entry name" value="Glyco_hydro_32_N"/>
</dbReference>
<evidence type="ECO:0000256" key="5">
    <source>
        <dbReference type="SAM" id="MobiDB-lite"/>
    </source>
</evidence>
<dbReference type="SMART" id="SM00640">
    <property type="entry name" value="Glyco_32"/>
    <property type="match status" value="1"/>
</dbReference>
<dbReference type="PANTHER" id="PTHR42800:SF1">
    <property type="entry name" value="EXOINULINASE INUD (AFU_ORTHOLOGUE AFUA_5G00480)"/>
    <property type="match status" value="1"/>
</dbReference>
<evidence type="ECO:0000259" key="7">
    <source>
        <dbReference type="Pfam" id="PF00251"/>
    </source>
</evidence>
<feature type="compositionally biased region" description="Low complexity" evidence="5">
    <location>
        <begin position="409"/>
        <end position="431"/>
    </location>
</feature>
<keyword evidence="3 4" id="KW-0326">Glycosidase</keyword>
<proteinExistence type="inferred from homology"/>
<evidence type="ECO:0000259" key="8">
    <source>
        <dbReference type="Pfam" id="PF08244"/>
    </source>
</evidence>
<evidence type="ECO:0000313" key="10">
    <source>
        <dbReference type="Proteomes" id="UP000588158"/>
    </source>
</evidence>
<dbReference type="InterPro" id="IPR001362">
    <property type="entry name" value="Glyco_hydro_32"/>
</dbReference>
<dbReference type="InterPro" id="IPR013189">
    <property type="entry name" value="Glyco_hydro_32_C"/>
</dbReference>
<feature type="signal peptide" evidence="6">
    <location>
        <begin position="1"/>
        <end position="25"/>
    </location>
</feature>
<dbReference type="Gene3D" id="2.115.10.20">
    <property type="entry name" value="Glycosyl hydrolase domain, family 43"/>
    <property type="match status" value="1"/>
</dbReference>
<name>A0A841AG01_9MICO</name>
<dbReference type="SUPFAM" id="SSF49899">
    <property type="entry name" value="Concanavalin A-like lectins/glucanases"/>
    <property type="match status" value="1"/>
</dbReference>
<dbReference type="SUPFAM" id="SSF75005">
    <property type="entry name" value="Arabinanase/levansucrase/invertase"/>
    <property type="match status" value="1"/>
</dbReference>
<gene>
    <name evidence="9" type="ORF">HNR70_002344</name>
</gene>
<dbReference type="InterPro" id="IPR023296">
    <property type="entry name" value="Glyco_hydro_beta-prop_sf"/>
</dbReference>
<evidence type="ECO:0000256" key="4">
    <source>
        <dbReference type="RuleBase" id="RU362110"/>
    </source>
</evidence>
<feature type="chain" id="PRO_5032833692" evidence="6">
    <location>
        <begin position="26"/>
        <end position="578"/>
    </location>
</feature>
<feature type="region of interest" description="Disordered" evidence="5">
    <location>
        <begin position="28"/>
        <end position="57"/>
    </location>
</feature>
<feature type="domain" description="Glycosyl hydrolase family 32 C-terminal" evidence="8">
    <location>
        <begin position="449"/>
        <end position="574"/>
    </location>
</feature>
<feature type="region of interest" description="Disordered" evidence="5">
    <location>
        <begin position="409"/>
        <end position="436"/>
    </location>
</feature>
<keyword evidence="10" id="KW-1185">Reference proteome</keyword>
<keyword evidence="6" id="KW-0732">Signal</keyword>